<dbReference type="OrthoDB" id="1430047at2"/>
<evidence type="ECO:0000313" key="1">
    <source>
        <dbReference type="EMBL" id="SEH91300.1"/>
    </source>
</evidence>
<gene>
    <name evidence="1" type="ORF">SAMN02927937_02096</name>
</gene>
<sequence length="269" mass="30390">MKKLLYIFATVCSLLFVSCEEDITLDFDKNIPRLVIEGNLFVGETDYNKIHLSTTTDFYSGVFPTVDNADVSIKDTDSNTVYQFTNVGNGDFTNELFQPEIGGNYELTVMYNNETYTATSTLLTSPEILNVNQKDDGGFGGDSYEIAFNFQDDANEENYYLVQMISPVDNYFGVTDDQFTNGNIMNDMYFFDKEDLKPGDTLDHSITSISKQYHQYLSKLLSIANQSGNPFSSPMGTIKGNIVNQTNQSNFALGYFHIAKRNHYTYTVK</sequence>
<accession>A0A1H6M1Q6</accession>
<evidence type="ECO:0008006" key="3">
    <source>
        <dbReference type="Google" id="ProtNLM"/>
    </source>
</evidence>
<proteinExistence type="predicted"/>
<dbReference type="AlphaFoldDB" id="A0A1H6M1Q6"/>
<protein>
    <recommendedName>
        <fullName evidence="3">DUF4249 domain-containing protein</fullName>
    </recommendedName>
</protein>
<reference evidence="1 2" key="1">
    <citation type="submission" date="2016-10" db="EMBL/GenBank/DDBJ databases">
        <authorList>
            <person name="de Groot N.N."/>
        </authorList>
    </citation>
    <scope>NUCLEOTIDE SEQUENCE [LARGE SCALE GENOMIC DNA]</scope>
    <source>
        <strain evidence="1 2">CGMCC 1.10825</strain>
    </source>
</reference>
<dbReference type="STRING" id="1159016.SAMN02927937_02096"/>
<dbReference type="RefSeq" id="WP_143037775.1">
    <property type="nucleotide sequence ID" value="NZ_FNXE01000030.1"/>
</dbReference>
<dbReference type="Pfam" id="PF14054">
    <property type="entry name" value="DUF4249"/>
    <property type="match status" value="1"/>
</dbReference>
<dbReference type="InterPro" id="IPR025345">
    <property type="entry name" value="DUF4249"/>
</dbReference>
<evidence type="ECO:0000313" key="2">
    <source>
        <dbReference type="Proteomes" id="UP000199634"/>
    </source>
</evidence>
<keyword evidence="2" id="KW-1185">Reference proteome</keyword>
<organism evidence="1 2">
    <name type="scientific">Paenimyroides marinum</name>
    <dbReference type="NCBI Taxonomy" id="1159016"/>
    <lineage>
        <taxon>Bacteria</taxon>
        <taxon>Pseudomonadati</taxon>
        <taxon>Bacteroidota</taxon>
        <taxon>Flavobacteriia</taxon>
        <taxon>Flavobacteriales</taxon>
        <taxon>Flavobacteriaceae</taxon>
        <taxon>Paenimyroides</taxon>
    </lineage>
</organism>
<dbReference type="Proteomes" id="UP000199634">
    <property type="component" value="Unassembled WGS sequence"/>
</dbReference>
<dbReference type="EMBL" id="FNXE01000030">
    <property type="protein sequence ID" value="SEH91300.1"/>
    <property type="molecule type" value="Genomic_DNA"/>
</dbReference>
<dbReference type="PROSITE" id="PS51257">
    <property type="entry name" value="PROKAR_LIPOPROTEIN"/>
    <property type="match status" value="1"/>
</dbReference>
<name>A0A1H6M1Q6_9FLAO</name>